<evidence type="ECO:0000256" key="4">
    <source>
        <dbReference type="ARBA" id="ARBA00022692"/>
    </source>
</evidence>
<comment type="caution">
    <text evidence="9">The sequence shown here is derived from an EMBL/GenBank/DDBJ whole genome shotgun (WGS) entry which is preliminary data.</text>
</comment>
<dbReference type="RefSeq" id="WP_312887598.1">
    <property type="nucleotide sequence ID" value="NZ_JAFBID010000092.1"/>
</dbReference>
<evidence type="ECO:0000313" key="10">
    <source>
        <dbReference type="Proteomes" id="UP001593940"/>
    </source>
</evidence>
<evidence type="ECO:0000256" key="1">
    <source>
        <dbReference type="ARBA" id="ARBA00004651"/>
    </source>
</evidence>
<evidence type="ECO:0000256" key="5">
    <source>
        <dbReference type="ARBA" id="ARBA00022989"/>
    </source>
</evidence>
<keyword evidence="10" id="KW-1185">Reference proteome</keyword>
<gene>
    <name evidence="9" type="ORF">ACETIH_09390</name>
</gene>
<evidence type="ECO:0000256" key="7">
    <source>
        <dbReference type="SAM" id="Phobius"/>
    </source>
</evidence>
<dbReference type="EMBL" id="JBHOMY010000023">
    <property type="protein sequence ID" value="MFC1456928.1"/>
    <property type="molecule type" value="Genomic_DNA"/>
</dbReference>
<dbReference type="InterPro" id="IPR007353">
    <property type="entry name" value="DUF421"/>
</dbReference>
<keyword evidence="3" id="KW-1003">Cell membrane</keyword>
<feature type="transmembrane region" description="Helical" evidence="7">
    <location>
        <begin position="41"/>
        <end position="59"/>
    </location>
</feature>
<dbReference type="Pfam" id="PF04239">
    <property type="entry name" value="DUF421"/>
    <property type="match status" value="1"/>
</dbReference>
<feature type="transmembrane region" description="Helical" evidence="7">
    <location>
        <begin position="98"/>
        <end position="115"/>
    </location>
</feature>
<protein>
    <submittedName>
        <fullName evidence="9">DUF421 domain-containing protein</fullName>
    </submittedName>
</protein>
<dbReference type="Proteomes" id="UP001593940">
    <property type="component" value="Unassembled WGS sequence"/>
</dbReference>
<evidence type="ECO:0000256" key="3">
    <source>
        <dbReference type="ARBA" id="ARBA00022475"/>
    </source>
</evidence>
<keyword evidence="4 7" id="KW-0812">Transmembrane</keyword>
<comment type="similarity">
    <text evidence="2">Belongs to the UPF0702 family.</text>
</comment>
<dbReference type="PANTHER" id="PTHR34582">
    <property type="entry name" value="UPF0702 TRANSMEMBRANE PROTEIN YCAP"/>
    <property type="match status" value="1"/>
</dbReference>
<accession>A0ABV6Y6N4</accession>
<name>A0ABV6Y6N4_9HYPH</name>
<evidence type="ECO:0000313" key="9">
    <source>
        <dbReference type="EMBL" id="MFC1456928.1"/>
    </source>
</evidence>
<evidence type="ECO:0000256" key="6">
    <source>
        <dbReference type="ARBA" id="ARBA00023136"/>
    </source>
</evidence>
<feature type="domain" description="YetF C-terminal" evidence="8">
    <location>
        <begin position="118"/>
        <end position="185"/>
    </location>
</feature>
<dbReference type="PANTHER" id="PTHR34582:SF6">
    <property type="entry name" value="UPF0702 TRANSMEMBRANE PROTEIN YCAP"/>
    <property type="match status" value="1"/>
</dbReference>
<dbReference type="InterPro" id="IPR023090">
    <property type="entry name" value="UPF0702_alpha/beta_dom_sf"/>
</dbReference>
<evidence type="ECO:0000256" key="2">
    <source>
        <dbReference type="ARBA" id="ARBA00006448"/>
    </source>
</evidence>
<feature type="transmembrane region" description="Helical" evidence="7">
    <location>
        <begin position="66"/>
        <end position="86"/>
    </location>
</feature>
<dbReference type="Gene3D" id="3.30.240.20">
    <property type="entry name" value="bsu07140 like domains"/>
    <property type="match status" value="1"/>
</dbReference>
<evidence type="ECO:0000259" key="8">
    <source>
        <dbReference type="Pfam" id="PF04239"/>
    </source>
</evidence>
<keyword evidence="6 7" id="KW-0472">Membrane</keyword>
<keyword evidence="5 7" id="KW-1133">Transmembrane helix</keyword>
<comment type="subcellular location">
    <subcellularLocation>
        <location evidence="1">Cell membrane</location>
        <topology evidence="1">Multi-pass membrane protein</topology>
    </subcellularLocation>
</comment>
<proteinExistence type="inferred from homology"/>
<organism evidence="9 10">
    <name type="scientific">Microvirga arabica</name>
    <dbReference type="NCBI Taxonomy" id="1128671"/>
    <lineage>
        <taxon>Bacteria</taxon>
        <taxon>Pseudomonadati</taxon>
        <taxon>Pseudomonadota</taxon>
        <taxon>Alphaproteobacteria</taxon>
        <taxon>Hyphomicrobiales</taxon>
        <taxon>Methylobacteriaceae</taxon>
        <taxon>Microvirga</taxon>
    </lineage>
</organism>
<reference evidence="9 10" key="1">
    <citation type="submission" date="2024-09" db="EMBL/GenBank/DDBJ databases">
        <title>Nodulacao em especies de Leguminosae Basais da Amazonia e Caracterizacao dos Rizobios e Bacterias Associadas aos Nodulos.</title>
        <authorList>
            <person name="Jambeiro I.C.A."/>
            <person name="Lopes I.S."/>
            <person name="Aguiar E.R.G.R."/>
            <person name="Santos A.F.J."/>
            <person name="Dos Santos J.M.F."/>
            <person name="Gross E."/>
        </authorList>
    </citation>
    <scope>NUCLEOTIDE SEQUENCE [LARGE SCALE GENOMIC DNA]</scope>
    <source>
        <strain evidence="9 10">BRUESC1165</strain>
    </source>
</reference>
<sequence>MASWETISVGYVPLPSGLLQGDTMSVDWQAMFSPEHSLTEIFLRGTIMYIVLFSILRFFMKRQSGVIGIADLLVIVLIADAAQNAMANEYKSITEGTLLVLTIVFWNFAVDWLGYHIPLIQRFTRPPPLQLIKNGQLLRRNMRQEMITKEELLSQLRQQGIEDPNQVKKAYIEGDGRISIIRRDNCDVGGQKSDPREIT</sequence>